<dbReference type="Gene3D" id="1.25.40.10">
    <property type="entry name" value="Tetratricopeptide repeat domain"/>
    <property type="match status" value="2"/>
</dbReference>
<dbReference type="InterPro" id="IPR011990">
    <property type="entry name" value="TPR-like_helical_dom_sf"/>
</dbReference>
<evidence type="ECO:0000313" key="5">
    <source>
        <dbReference type="EMBL" id="OMJ95553.1"/>
    </source>
</evidence>
<keyword evidence="1" id="KW-0677">Repeat</keyword>
<dbReference type="SUPFAM" id="SSF48452">
    <property type="entry name" value="TPR-like"/>
    <property type="match status" value="1"/>
</dbReference>
<evidence type="ECO:0000313" key="6">
    <source>
        <dbReference type="Proteomes" id="UP000187209"/>
    </source>
</evidence>
<organism evidence="5 6">
    <name type="scientific">Stentor coeruleus</name>
    <dbReference type="NCBI Taxonomy" id="5963"/>
    <lineage>
        <taxon>Eukaryota</taxon>
        <taxon>Sar</taxon>
        <taxon>Alveolata</taxon>
        <taxon>Ciliophora</taxon>
        <taxon>Postciliodesmatophora</taxon>
        <taxon>Heterotrichea</taxon>
        <taxon>Heterotrichida</taxon>
        <taxon>Stentoridae</taxon>
        <taxon>Stentor</taxon>
    </lineage>
</organism>
<dbReference type="EMBL" id="MPUH01000010">
    <property type="protein sequence ID" value="OMJ95553.1"/>
    <property type="molecule type" value="Genomic_DNA"/>
</dbReference>
<dbReference type="Pfam" id="PF13181">
    <property type="entry name" value="TPR_8"/>
    <property type="match status" value="2"/>
</dbReference>
<keyword evidence="2 3" id="KW-0802">TPR repeat</keyword>
<dbReference type="Proteomes" id="UP000187209">
    <property type="component" value="Unassembled WGS sequence"/>
</dbReference>
<name>A0A1R2D2T2_9CILI</name>
<accession>A0A1R2D2T2</accession>
<dbReference type="Pfam" id="PF13176">
    <property type="entry name" value="TPR_7"/>
    <property type="match status" value="1"/>
</dbReference>
<dbReference type="SMART" id="SM00028">
    <property type="entry name" value="TPR"/>
    <property type="match status" value="5"/>
</dbReference>
<dbReference type="OrthoDB" id="286233at2759"/>
<dbReference type="Pfam" id="PF13432">
    <property type="entry name" value="TPR_16"/>
    <property type="match status" value="1"/>
</dbReference>
<evidence type="ECO:0000256" key="2">
    <source>
        <dbReference type="ARBA" id="ARBA00022803"/>
    </source>
</evidence>
<gene>
    <name evidence="5" type="ORF">SteCoe_962</name>
</gene>
<dbReference type="PROSITE" id="PS50005">
    <property type="entry name" value="TPR"/>
    <property type="match status" value="2"/>
</dbReference>
<evidence type="ECO:0000256" key="1">
    <source>
        <dbReference type="ARBA" id="ARBA00022737"/>
    </source>
</evidence>
<proteinExistence type="predicted"/>
<comment type="caution">
    <text evidence="5">The sequence shown here is derived from an EMBL/GenBank/DDBJ whole genome shotgun (WGS) entry which is preliminary data.</text>
</comment>
<reference evidence="5 6" key="1">
    <citation type="submission" date="2016-11" db="EMBL/GenBank/DDBJ databases">
        <title>The macronuclear genome of Stentor coeruleus: a giant cell with tiny introns.</title>
        <authorList>
            <person name="Slabodnick M."/>
            <person name="Ruby J.G."/>
            <person name="Reiff S.B."/>
            <person name="Swart E.C."/>
            <person name="Gosai S."/>
            <person name="Prabakaran S."/>
            <person name="Witkowska E."/>
            <person name="Larue G.E."/>
            <person name="Fisher S."/>
            <person name="Freeman R.M."/>
            <person name="Gunawardena J."/>
            <person name="Chu W."/>
            <person name="Stover N.A."/>
            <person name="Gregory B.D."/>
            <person name="Nowacki M."/>
            <person name="Derisi J."/>
            <person name="Roy S.W."/>
            <person name="Marshall W.F."/>
            <person name="Sood P."/>
        </authorList>
    </citation>
    <scope>NUCLEOTIDE SEQUENCE [LARGE SCALE GENOMIC DNA]</scope>
    <source>
        <strain evidence="5">WM001</strain>
    </source>
</reference>
<feature type="repeat" description="TPR" evidence="3">
    <location>
        <begin position="144"/>
        <end position="177"/>
    </location>
</feature>
<feature type="repeat" description="TPR" evidence="3">
    <location>
        <begin position="241"/>
        <end position="274"/>
    </location>
</feature>
<feature type="region of interest" description="Disordered" evidence="4">
    <location>
        <begin position="350"/>
        <end position="371"/>
    </location>
</feature>
<dbReference type="InterPro" id="IPR050498">
    <property type="entry name" value="Ycf3"/>
</dbReference>
<keyword evidence="6" id="KW-1185">Reference proteome</keyword>
<dbReference type="InterPro" id="IPR019734">
    <property type="entry name" value="TPR_rpt"/>
</dbReference>
<evidence type="ECO:0000256" key="4">
    <source>
        <dbReference type="SAM" id="MobiDB-lite"/>
    </source>
</evidence>
<sequence>MEKEANFFAGLSSALTQASNKAVMVIEKLSIGSSQYKTMIHELLSQNQRMRAFDILVKITSEIKKHDYLDSVLLAGRFLLVNQLISECYIFLTICQEKVVEVYGEPIDFSLVEEIGNMFYLSGQSEMAISWYEKLMEMNEAPESRMYFNIGMCYQVEENYKKAIENYIKSTHADPKFNKSWVNLGYCYLHDNQPDKALQSFQQLPLSGENLICVGNAHFRIGNFEESIAFYLRSIELKEDPGAYNNLGIALKKVGLLNDAINAFSDSLSLKPNGEAAVNLLTLYLELGKRSEAQNLLKICGKIIPEKEYKMIIKQLDQQNPGRRATLANRASLDAVGLLTNRKTLIAKPGGIMPTISSRGQPKSPRKKVND</sequence>
<protein>
    <submittedName>
        <fullName evidence="5">Uncharacterized protein</fullName>
    </submittedName>
</protein>
<dbReference type="PANTHER" id="PTHR44858:SF1">
    <property type="entry name" value="UDP-N-ACETYLGLUCOSAMINE--PEPTIDE N-ACETYLGLUCOSAMINYLTRANSFERASE SPINDLY-RELATED"/>
    <property type="match status" value="1"/>
</dbReference>
<evidence type="ECO:0000256" key="3">
    <source>
        <dbReference type="PROSITE-ProRule" id="PRU00339"/>
    </source>
</evidence>
<dbReference type="PANTHER" id="PTHR44858">
    <property type="entry name" value="TETRATRICOPEPTIDE REPEAT PROTEIN 6"/>
    <property type="match status" value="1"/>
</dbReference>
<dbReference type="AlphaFoldDB" id="A0A1R2D2T2"/>